<reference evidence="2" key="1">
    <citation type="submission" date="2015-07" db="EMBL/GenBank/DDBJ databases">
        <title>Transcriptome Assembly of Anthurium amnicola.</title>
        <authorList>
            <person name="Suzuki J."/>
        </authorList>
    </citation>
    <scope>NUCLEOTIDE SEQUENCE</scope>
</reference>
<feature type="signal peptide" evidence="1">
    <location>
        <begin position="1"/>
        <end position="23"/>
    </location>
</feature>
<organism evidence="2">
    <name type="scientific">Anthurium amnicola</name>
    <dbReference type="NCBI Taxonomy" id="1678845"/>
    <lineage>
        <taxon>Eukaryota</taxon>
        <taxon>Viridiplantae</taxon>
        <taxon>Streptophyta</taxon>
        <taxon>Embryophyta</taxon>
        <taxon>Tracheophyta</taxon>
        <taxon>Spermatophyta</taxon>
        <taxon>Magnoliopsida</taxon>
        <taxon>Liliopsida</taxon>
        <taxon>Araceae</taxon>
        <taxon>Pothoideae</taxon>
        <taxon>Potheae</taxon>
        <taxon>Anthurium</taxon>
    </lineage>
</organism>
<accession>A0A1D1Y4L1</accession>
<gene>
    <name evidence="2" type="primary">rgaA_1</name>
    <name evidence="2" type="ORF">g.137185</name>
</gene>
<dbReference type="EMBL" id="GDJX01018347">
    <property type="protein sequence ID" value="JAT49589.1"/>
    <property type="molecule type" value="Transcribed_RNA"/>
</dbReference>
<name>A0A1D1Y4L1_9ARAE</name>
<keyword evidence="1" id="KW-0732">Signal</keyword>
<proteinExistence type="predicted"/>
<evidence type="ECO:0000313" key="2">
    <source>
        <dbReference type="EMBL" id="JAT49589.1"/>
    </source>
</evidence>
<evidence type="ECO:0000256" key="1">
    <source>
        <dbReference type="SAM" id="SignalP"/>
    </source>
</evidence>
<protein>
    <submittedName>
        <fullName evidence="2">Ras GTPase-activating-like protein rgaA</fullName>
    </submittedName>
</protein>
<sequence length="246" mass="27197">MKFTTIISTLLIGSSLLFSPASACESACQVGISKAFADKYGGELKPFFDRFKNNLANTILQGVDLGKVGHGSKVKTNVPAAIKTTVDQLKNNFVGDLQKLVFDSIFVEKPQYKGDCNHPKLVQQPKKGVPWQRSDCDKQTYLCGNPPAICHDIQKIKIRIFTNIHSKLNQEASSNGPDFKALSDAVWRAARSAGVSLKNRRKFLMPLAEANIRTALSKFLNDSNNFCHDTCPQYDDSIITLLLSFP</sequence>
<dbReference type="AlphaFoldDB" id="A0A1D1Y4L1"/>
<feature type="chain" id="PRO_5008899927" evidence="1">
    <location>
        <begin position="24"/>
        <end position="246"/>
    </location>
</feature>